<evidence type="ECO:0000256" key="2">
    <source>
        <dbReference type="SAM" id="MobiDB-lite"/>
    </source>
</evidence>
<evidence type="ECO:0000256" key="1">
    <source>
        <dbReference type="ARBA" id="ARBA00023125"/>
    </source>
</evidence>
<dbReference type="Pfam" id="PF22022">
    <property type="entry name" value="Phage_int_M"/>
    <property type="match status" value="1"/>
</dbReference>
<evidence type="ECO:0000313" key="4">
    <source>
        <dbReference type="EMBL" id="MPY55535.1"/>
    </source>
</evidence>
<feature type="region of interest" description="Disordered" evidence="2">
    <location>
        <begin position="39"/>
        <end position="59"/>
    </location>
</feature>
<reference evidence="4 5" key="1">
    <citation type="submission" date="2019-09" db="EMBL/GenBank/DDBJ databases">
        <authorList>
            <person name="Duangmal K."/>
            <person name="Teo W.F.A."/>
            <person name="Lipun K."/>
        </authorList>
    </citation>
    <scope>NUCLEOTIDE SEQUENCE [LARGE SCALE GENOMIC DNA]</scope>
    <source>
        <strain evidence="4 5">K1PN6</strain>
    </source>
</reference>
<proteinExistence type="predicted"/>
<sequence>MGRPATPVGTWGRIHVKKLRDKSKGRPAVYEAHARFRMADGSSKQVRRRGSSSTKAEDNLKEAMRDLSAEARAGEISKYTRFEKICWAWFEDFELDYASAGKDNQTPQLYKSYLRNWIVPALGQLQAHEVLPSRCDKLVRKGQAQSYSTAASIRTVLSAVCAYGVRHGAFDFNPVKSIGRLTRPSQKTVKAMTLEQRQEMFAALREYGEKKSRDKNGRKLGPRSQFWRDLPDIMEAFLATGGRLGEILALDGDEIEPTAPTVYL</sequence>
<accession>A0A5N8XAH6</accession>
<keyword evidence="5" id="KW-1185">Reference proteome</keyword>
<dbReference type="Proteomes" id="UP000373149">
    <property type="component" value="Unassembled WGS sequence"/>
</dbReference>
<organism evidence="4 5">
    <name type="scientific">Streptomyces acidicola</name>
    <dbReference type="NCBI Taxonomy" id="2596892"/>
    <lineage>
        <taxon>Bacteria</taxon>
        <taxon>Bacillati</taxon>
        <taxon>Actinomycetota</taxon>
        <taxon>Actinomycetes</taxon>
        <taxon>Kitasatosporales</taxon>
        <taxon>Streptomycetaceae</taxon>
        <taxon>Streptomyces</taxon>
    </lineage>
</organism>
<dbReference type="SUPFAM" id="SSF56349">
    <property type="entry name" value="DNA breaking-rejoining enzymes"/>
    <property type="match status" value="1"/>
</dbReference>
<dbReference type="Gene3D" id="1.10.150.130">
    <property type="match status" value="1"/>
</dbReference>
<dbReference type="RefSeq" id="WP_228023462.1">
    <property type="nucleotide sequence ID" value="NZ_VMNX01000481.1"/>
</dbReference>
<dbReference type="InterPro" id="IPR011010">
    <property type="entry name" value="DNA_brk_join_enz"/>
</dbReference>
<dbReference type="InterPro" id="IPR010998">
    <property type="entry name" value="Integrase_recombinase_N"/>
</dbReference>
<protein>
    <recommendedName>
        <fullName evidence="3">Phage integrase central domain-containing protein</fullName>
    </recommendedName>
</protein>
<gene>
    <name evidence="4" type="ORF">FPZ41_46190</name>
</gene>
<evidence type="ECO:0000313" key="5">
    <source>
        <dbReference type="Proteomes" id="UP000373149"/>
    </source>
</evidence>
<evidence type="ECO:0000259" key="3">
    <source>
        <dbReference type="Pfam" id="PF22022"/>
    </source>
</evidence>
<dbReference type="EMBL" id="VMNX01000481">
    <property type="protein sequence ID" value="MPY55535.1"/>
    <property type="molecule type" value="Genomic_DNA"/>
</dbReference>
<keyword evidence="1" id="KW-0238">DNA-binding</keyword>
<feature type="domain" description="Phage integrase central" evidence="3">
    <location>
        <begin position="82"/>
        <end position="177"/>
    </location>
</feature>
<dbReference type="GO" id="GO:0003677">
    <property type="term" value="F:DNA binding"/>
    <property type="evidence" value="ECO:0007669"/>
    <property type="project" value="UniProtKB-KW"/>
</dbReference>
<comment type="caution">
    <text evidence="4">The sequence shown here is derived from an EMBL/GenBank/DDBJ whole genome shotgun (WGS) entry which is preliminary data.</text>
</comment>
<name>A0A5N8XAH6_9ACTN</name>
<dbReference type="AlphaFoldDB" id="A0A5N8XAH6"/>
<feature type="non-terminal residue" evidence="4">
    <location>
        <position position="264"/>
    </location>
</feature>
<dbReference type="InterPro" id="IPR053876">
    <property type="entry name" value="Phage_int_M"/>
</dbReference>